<accession>A0ABW0TFU6</accession>
<evidence type="ECO:0008006" key="4">
    <source>
        <dbReference type="Google" id="ProtNLM"/>
    </source>
</evidence>
<keyword evidence="1" id="KW-0812">Transmembrane</keyword>
<reference evidence="3" key="1">
    <citation type="journal article" date="2019" name="Int. J. Syst. Evol. Microbiol.">
        <title>The Global Catalogue of Microorganisms (GCM) 10K type strain sequencing project: providing services to taxonomists for standard genome sequencing and annotation.</title>
        <authorList>
            <consortium name="The Broad Institute Genomics Platform"/>
            <consortium name="The Broad Institute Genome Sequencing Center for Infectious Disease"/>
            <person name="Wu L."/>
            <person name="Ma J."/>
        </authorList>
    </citation>
    <scope>NUCLEOTIDE SEQUENCE [LARGE SCALE GENOMIC DNA]</scope>
    <source>
        <strain evidence="3">CGMCC 4.1434</strain>
    </source>
</reference>
<sequence length="82" mass="9253">MQGRWLVGIGIVVAAVASLYFIIKLDLNHAVIALMALFALTNGSRAKSFKEQGMERESKWMRWMSIFFAVACILLFITNVIM</sequence>
<evidence type="ECO:0000256" key="1">
    <source>
        <dbReference type="SAM" id="Phobius"/>
    </source>
</evidence>
<dbReference type="RefSeq" id="WP_381431034.1">
    <property type="nucleotide sequence ID" value="NZ_JBHSNO010000003.1"/>
</dbReference>
<organism evidence="2 3">
    <name type="scientific">Sporosarcina soli</name>
    <dbReference type="NCBI Taxonomy" id="334736"/>
    <lineage>
        <taxon>Bacteria</taxon>
        <taxon>Bacillati</taxon>
        <taxon>Bacillota</taxon>
        <taxon>Bacilli</taxon>
        <taxon>Bacillales</taxon>
        <taxon>Caryophanaceae</taxon>
        <taxon>Sporosarcina</taxon>
    </lineage>
</organism>
<keyword evidence="3" id="KW-1185">Reference proteome</keyword>
<evidence type="ECO:0000313" key="2">
    <source>
        <dbReference type="EMBL" id="MFC5588063.1"/>
    </source>
</evidence>
<name>A0ABW0TFU6_9BACL</name>
<gene>
    <name evidence="2" type="ORF">ACFPRA_04040</name>
</gene>
<evidence type="ECO:0000313" key="3">
    <source>
        <dbReference type="Proteomes" id="UP001596109"/>
    </source>
</evidence>
<keyword evidence="1" id="KW-0472">Membrane</keyword>
<proteinExistence type="predicted"/>
<dbReference type="EMBL" id="JBHSNO010000003">
    <property type="protein sequence ID" value="MFC5588063.1"/>
    <property type="molecule type" value="Genomic_DNA"/>
</dbReference>
<feature type="transmembrane region" description="Helical" evidence="1">
    <location>
        <begin position="5"/>
        <end position="23"/>
    </location>
</feature>
<protein>
    <recommendedName>
        <fullName evidence="4">Aspartyl/asparaginyl-tRNA synthetase</fullName>
    </recommendedName>
</protein>
<keyword evidence="1" id="KW-1133">Transmembrane helix</keyword>
<comment type="caution">
    <text evidence="2">The sequence shown here is derived from an EMBL/GenBank/DDBJ whole genome shotgun (WGS) entry which is preliminary data.</text>
</comment>
<feature type="transmembrane region" description="Helical" evidence="1">
    <location>
        <begin position="29"/>
        <end position="48"/>
    </location>
</feature>
<dbReference type="Proteomes" id="UP001596109">
    <property type="component" value="Unassembled WGS sequence"/>
</dbReference>
<feature type="transmembrane region" description="Helical" evidence="1">
    <location>
        <begin position="60"/>
        <end position="81"/>
    </location>
</feature>